<feature type="compositionally biased region" description="Polar residues" evidence="1">
    <location>
        <begin position="1"/>
        <end position="11"/>
    </location>
</feature>
<proteinExistence type="predicted"/>
<reference evidence="2" key="1">
    <citation type="submission" date="2020-10" db="EMBL/GenBank/DDBJ databases">
        <title>Phylogeny of dyella-like bacteria.</title>
        <authorList>
            <person name="Fu J."/>
        </authorList>
    </citation>
    <scope>NUCLEOTIDE SEQUENCE</scope>
    <source>
        <strain evidence="2">DHOC52</strain>
    </source>
</reference>
<dbReference type="EMBL" id="JADIKE010000037">
    <property type="protein sequence ID" value="MBM7126400.1"/>
    <property type="molecule type" value="Genomic_DNA"/>
</dbReference>
<feature type="region of interest" description="Disordered" evidence="1">
    <location>
        <begin position="101"/>
        <end position="121"/>
    </location>
</feature>
<name>A0ABS2K6P8_9GAMM</name>
<keyword evidence="3" id="KW-1185">Reference proteome</keyword>
<gene>
    <name evidence="2" type="ORF">ISP19_13550</name>
</gene>
<sequence>MFHISTHSSPHLPTDIHPHTDTPKVDHADIPHALTPVSVTPGVDFSSHGASGQPGGLLGNLFAPVTLQGELSGFYVKNDPKPGPRPLYTRDPDTGVYTQSSKRVMPDGQGGWQRDGGLKGGVKYGPEDREARLREARVNCQQAAVELALIQDRVTTAHNKVLAAPDEISRQTAKAEWLSEVNAHSTAAAAFRRAQDELKNALY</sequence>
<organism evidence="2 3">
    <name type="scientific">Dyella flava</name>
    <dbReference type="NCBI Taxonomy" id="1920170"/>
    <lineage>
        <taxon>Bacteria</taxon>
        <taxon>Pseudomonadati</taxon>
        <taxon>Pseudomonadota</taxon>
        <taxon>Gammaproteobacteria</taxon>
        <taxon>Lysobacterales</taxon>
        <taxon>Rhodanobacteraceae</taxon>
        <taxon>Dyella</taxon>
    </lineage>
</organism>
<evidence type="ECO:0000313" key="3">
    <source>
        <dbReference type="Proteomes" id="UP001430149"/>
    </source>
</evidence>
<dbReference type="RefSeq" id="WP_204682955.1">
    <property type="nucleotide sequence ID" value="NZ_BSNR01000004.1"/>
</dbReference>
<evidence type="ECO:0000256" key="1">
    <source>
        <dbReference type="SAM" id="MobiDB-lite"/>
    </source>
</evidence>
<comment type="caution">
    <text evidence="2">The sequence shown here is derived from an EMBL/GenBank/DDBJ whole genome shotgun (WGS) entry which is preliminary data.</text>
</comment>
<protein>
    <submittedName>
        <fullName evidence="2">Uncharacterized protein</fullName>
    </submittedName>
</protein>
<feature type="compositionally biased region" description="Basic and acidic residues" evidence="1">
    <location>
        <begin position="14"/>
        <end position="28"/>
    </location>
</feature>
<evidence type="ECO:0000313" key="2">
    <source>
        <dbReference type="EMBL" id="MBM7126400.1"/>
    </source>
</evidence>
<feature type="region of interest" description="Disordered" evidence="1">
    <location>
        <begin position="1"/>
        <end position="28"/>
    </location>
</feature>
<feature type="compositionally biased region" description="Gly residues" evidence="1">
    <location>
        <begin position="108"/>
        <end position="121"/>
    </location>
</feature>
<dbReference type="Proteomes" id="UP001430149">
    <property type="component" value="Unassembled WGS sequence"/>
</dbReference>
<accession>A0ABS2K6P8</accession>